<evidence type="ECO:0000259" key="4">
    <source>
        <dbReference type="PROSITE" id="PS50995"/>
    </source>
</evidence>
<feature type="domain" description="HTH marR-type" evidence="4">
    <location>
        <begin position="13"/>
        <end position="147"/>
    </location>
</feature>
<evidence type="ECO:0000256" key="1">
    <source>
        <dbReference type="ARBA" id="ARBA00023015"/>
    </source>
</evidence>
<keyword evidence="1" id="KW-0805">Transcription regulation</keyword>
<evidence type="ECO:0000313" key="6">
    <source>
        <dbReference type="Proteomes" id="UP000812982"/>
    </source>
</evidence>
<dbReference type="PROSITE" id="PS50995">
    <property type="entry name" value="HTH_MARR_2"/>
    <property type="match status" value="1"/>
</dbReference>
<dbReference type="PANTHER" id="PTHR33164:SF94">
    <property type="entry name" value="TRANSCRIPTIONAL REGULATORY PROTEIN-RELATED"/>
    <property type="match status" value="1"/>
</dbReference>
<reference evidence="5 6" key="1">
    <citation type="journal article" date="2021" name="Sci. Rep.">
        <title>Phenotypic and genomic hallmarks of a novel, potentially pathogenic rapidly growing Mycobacterium species related to the Mycobacterium fortuitum complex.</title>
        <authorList>
            <person name="Gharbi R."/>
            <person name="Khanna V."/>
            <person name="Frigui W."/>
            <person name="Mhenni B."/>
            <person name="Brosch R."/>
            <person name="Mardassi H."/>
        </authorList>
    </citation>
    <scope>NUCLEOTIDE SEQUENCE [LARGE SCALE GENOMIC DNA]</scope>
    <source>
        <strain evidence="5 6">TNTM28</strain>
    </source>
</reference>
<keyword evidence="6" id="KW-1185">Reference proteome</keyword>
<dbReference type="Pfam" id="PF01047">
    <property type="entry name" value="MarR"/>
    <property type="match status" value="1"/>
</dbReference>
<dbReference type="PANTHER" id="PTHR33164">
    <property type="entry name" value="TRANSCRIPTIONAL REGULATOR, MARR FAMILY"/>
    <property type="match status" value="1"/>
</dbReference>
<dbReference type="RefSeq" id="WP_217156123.1">
    <property type="nucleotide sequence ID" value="NZ_VOMB01000012.1"/>
</dbReference>
<keyword evidence="3" id="KW-0804">Transcription</keyword>
<dbReference type="EMBL" id="VOMB01000012">
    <property type="protein sequence ID" value="MBU9764022.1"/>
    <property type="molecule type" value="Genomic_DNA"/>
</dbReference>
<dbReference type="Proteomes" id="UP000812982">
    <property type="component" value="Unassembled WGS sequence"/>
</dbReference>
<protein>
    <submittedName>
        <fullName evidence="5">MarR family transcriptional regulator</fullName>
    </submittedName>
</protein>
<sequence>MTSVTGREAENVSGAQIDAVMRASRALVGIAAASVAEVDDLVTLPQLRVLMMITTRGPLNLGAVAAGLDTGAPNASRICDRLLKAGFLHRQNDPNDRRSVTLTLTAEGRSIVNRVNRHRRTAVRKVLRGLSVDDRDRVTSALDAFAEAAGEPFEPDTLTVV</sequence>
<dbReference type="PROSITE" id="PS01117">
    <property type="entry name" value="HTH_MARR_1"/>
    <property type="match status" value="1"/>
</dbReference>
<gene>
    <name evidence="5" type="ORF">FR943_09225</name>
</gene>
<accession>A0ABS6KK87</accession>
<dbReference type="InterPro" id="IPR000835">
    <property type="entry name" value="HTH_MarR-typ"/>
</dbReference>
<proteinExistence type="predicted"/>
<evidence type="ECO:0000313" key="5">
    <source>
        <dbReference type="EMBL" id="MBU9764022.1"/>
    </source>
</evidence>
<name>A0ABS6KK87_9MYCO</name>
<dbReference type="InterPro" id="IPR039422">
    <property type="entry name" value="MarR/SlyA-like"/>
</dbReference>
<evidence type="ECO:0000256" key="3">
    <source>
        <dbReference type="ARBA" id="ARBA00023163"/>
    </source>
</evidence>
<keyword evidence="2" id="KW-0238">DNA-binding</keyword>
<dbReference type="InterPro" id="IPR023187">
    <property type="entry name" value="Tscrpt_reg_MarR-type_CS"/>
</dbReference>
<comment type="caution">
    <text evidence="5">The sequence shown here is derived from an EMBL/GenBank/DDBJ whole genome shotgun (WGS) entry which is preliminary data.</text>
</comment>
<evidence type="ECO:0000256" key="2">
    <source>
        <dbReference type="ARBA" id="ARBA00023125"/>
    </source>
</evidence>
<dbReference type="SMART" id="SM00347">
    <property type="entry name" value="HTH_MARR"/>
    <property type="match status" value="1"/>
</dbReference>
<organism evidence="5 6">
    <name type="scientific">[Mycobacterium] fortunisiensis</name>
    <dbReference type="NCBI Taxonomy" id="2600579"/>
    <lineage>
        <taxon>Bacteria</taxon>
        <taxon>Bacillati</taxon>
        <taxon>Actinomycetota</taxon>
        <taxon>Actinomycetes</taxon>
        <taxon>Mycobacteriales</taxon>
        <taxon>Mycobacteriaceae</taxon>
        <taxon>Mycolicibacterium</taxon>
    </lineage>
</organism>